<organism evidence="1">
    <name type="scientific">Lotharella oceanica</name>
    <dbReference type="NCBI Taxonomy" id="641309"/>
    <lineage>
        <taxon>Eukaryota</taxon>
        <taxon>Sar</taxon>
        <taxon>Rhizaria</taxon>
        <taxon>Cercozoa</taxon>
        <taxon>Chlorarachniophyceae</taxon>
        <taxon>Lotharella</taxon>
    </lineage>
</organism>
<name>A0A7S2XEH3_9EUKA</name>
<reference evidence="1" key="1">
    <citation type="submission" date="2021-01" db="EMBL/GenBank/DDBJ databases">
        <authorList>
            <person name="Corre E."/>
            <person name="Pelletier E."/>
            <person name="Niang G."/>
            <person name="Scheremetjew M."/>
            <person name="Finn R."/>
            <person name="Kale V."/>
            <person name="Holt S."/>
            <person name="Cochrane G."/>
            <person name="Meng A."/>
            <person name="Brown T."/>
            <person name="Cohen L."/>
        </authorList>
    </citation>
    <scope>NUCLEOTIDE SEQUENCE</scope>
    <source>
        <strain evidence="1">CCMP622</strain>
    </source>
</reference>
<gene>
    <name evidence="1" type="ORF">LSP00402_LOCUS17471</name>
</gene>
<proteinExistence type="predicted"/>
<evidence type="ECO:0000313" key="1">
    <source>
        <dbReference type="EMBL" id="CAD9773479.1"/>
    </source>
</evidence>
<protein>
    <submittedName>
        <fullName evidence="1">Uncharacterized protein</fullName>
    </submittedName>
</protein>
<dbReference type="AlphaFoldDB" id="A0A7S2XEH3"/>
<accession>A0A7S2XEH3</accession>
<sequence length="153" mass="18092">MMLRKGTPLQPKSRKVNKYEEHVVKLYHLEDKDYRKWTRLAGRVRSLVRTIKQLPEESVKRQKCTNILIDELFGYGVIPSKLMSLDDLEGFATSAFARRQLWWIVTKKKMAPDYYAAKEIIEKVLKNRGLIVTTYNHIYQTTADYMPLAYYID</sequence>
<dbReference type="EMBL" id="HBHP01028246">
    <property type="protein sequence ID" value="CAD9773479.1"/>
    <property type="molecule type" value="Transcribed_RNA"/>
</dbReference>